<dbReference type="InterPro" id="IPR036852">
    <property type="entry name" value="Peptidase_S8/S53_dom_sf"/>
</dbReference>
<dbReference type="PANTHER" id="PTHR42884">
    <property type="entry name" value="PROPROTEIN CONVERTASE SUBTILISIN/KEXIN-RELATED"/>
    <property type="match status" value="1"/>
</dbReference>
<reference evidence="6" key="1">
    <citation type="submission" date="2016-06" db="UniProtKB">
        <authorList>
            <consortium name="WormBaseParasite"/>
        </authorList>
    </citation>
    <scope>IDENTIFICATION</scope>
</reference>
<dbReference type="GO" id="GO:0004252">
    <property type="term" value="F:serine-type endopeptidase activity"/>
    <property type="evidence" value="ECO:0007669"/>
    <property type="project" value="InterPro"/>
</dbReference>
<dbReference type="AlphaFoldDB" id="A0A183SU10"/>
<gene>
    <name evidence="4" type="ORF">SSLN_LOCUS7706</name>
</gene>
<dbReference type="GO" id="GO:0000139">
    <property type="term" value="C:Golgi membrane"/>
    <property type="evidence" value="ECO:0007669"/>
    <property type="project" value="TreeGrafter"/>
</dbReference>
<keyword evidence="5" id="KW-1185">Reference proteome</keyword>
<dbReference type="InterPro" id="IPR023827">
    <property type="entry name" value="Peptidase_S8_Asp-AS"/>
</dbReference>
<evidence type="ECO:0000313" key="6">
    <source>
        <dbReference type="WBParaSite" id="SSLN_0000799801-mRNA-1"/>
    </source>
</evidence>
<keyword evidence="1" id="KW-0645">Protease</keyword>
<dbReference type="PANTHER" id="PTHR42884:SF14">
    <property type="entry name" value="NEUROENDOCRINE CONVERTASE 1"/>
    <property type="match status" value="1"/>
</dbReference>
<reference evidence="4 5" key="2">
    <citation type="submission" date="2018-11" db="EMBL/GenBank/DDBJ databases">
        <authorList>
            <consortium name="Pathogen Informatics"/>
        </authorList>
    </citation>
    <scope>NUCLEOTIDE SEQUENCE [LARGE SCALE GENOMIC DNA]</scope>
    <source>
        <strain evidence="4 5">NST_G2</strain>
    </source>
</reference>
<dbReference type="OrthoDB" id="6255718at2759"/>
<dbReference type="Proteomes" id="UP000275846">
    <property type="component" value="Unassembled WGS sequence"/>
</dbReference>
<dbReference type="WBParaSite" id="SSLN_0000799801-mRNA-1">
    <property type="protein sequence ID" value="SSLN_0000799801-mRNA-1"/>
    <property type="gene ID" value="SSLN_0000799801"/>
</dbReference>
<proteinExistence type="predicted"/>
<keyword evidence="2" id="KW-0378">Hydrolase</keyword>
<dbReference type="PROSITE" id="PS00136">
    <property type="entry name" value="SUBTILASE_ASP"/>
    <property type="match status" value="1"/>
</dbReference>
<evidence type="ECO:0000256" key="2">
    <source>
        <dbReference type="ARBA" id="ARBA00022801"/>
    </source>
</evidence>
<dbReference type="GO" id="GO:0016485">
    <property type="term" value="P:protein processing"/>
    <property type="evidence" value="ECO:0007669"/>
    <property type="project" value="TreeGrafter"/>
</dbReference>
<evidence type="ECO:0000256" key="1">
    <source>
        <dbReference type="ARBA" id="ARBA00022670"/>
    </source>
</evidence>
<accession>A0A183SU10</accession>
<evidence type="ECO:0000313" key="5">
    <source>
        <dbReference type="Proteomes" id="UP000275846"/>
    </source>
</evidence>
<evidence type="ECO:0000256" key="3">
    <source>
        <dbReference type="ARBA" id="ARBA00022825"/>
    </source>
</evidence>
<dbReference type="STRING" id="70667.A0A183SU10"/>
<protein>
    <submittedName>
        <fullName evidence="6">Peptidase_S8 domain-containing protein</fullName>
    </submittedName>
</protein>
<dbReference type="SUPFAM" id="SSF52743">
    <property type="entry name" value="Subtilisin-like"/>
    <property type="match status" value="1"/>
</dbReference>
<name>A0A183SU10_SCHSO</name>
<sequence length="417" mass="47153">MSNDDVYGALVDEFVMKVSSDQFEETRRALSKEGFQVLLGHIDLYLVIPLPNITSTEEGFSRIKRSLNVPWIEQQRALRRSKRSFPVWNDPMYPDMWYLVNASMQLLSPKFICHFVVAIGSALCHQKGLESNLSSLRSHIHLKHRPGRLLANPSHRLAHQYLEPQQTTEIAASTALAHYLTAWAFSVIYLHPRKRNAPRRRHTTGIRRTTPAYSKPPNLSCPHCYRTCTSRIGLVGYLEIHNTETGEAVTRSSLNLGADMNVWEAWELGYTGNNSVVTIMDDGIDYTHPDLSQNYVSHLYYGFCPPVLTAPMTASAWFPTLTCGCSKLGSSQQPHPGQPSRPVGYTRHDGVNCGNFIQSTALEVLGRTCRQHQDWFDDNDPDISFQLQGMCQETRTHLYTALVDLTKAFDTLNRDGL</sequence>
<dbReference type="GO" id="GO:0005802">
    <property type="term" value="C:trans-Golgi network"/>
    <property type="evidence" value="ECO:0007669"/>
    <property type="project" value="TreeGrafter"/>
</dbReference>
<keyword evidence="3" id="KW-0720">Serine protease</keyword>
<dbReference type="EMBL" id="UYSU01034268">
    <property type="protein sequence ID" value="VDL94091.1"/>
    <property type="molecule type" value="Genomic_DNA"/>
</dbReference>
<evidence type="ECO:0000313" key="4">
    <source>
        <dbReference type="EMBL" id="VDL94091.1"/>
    </source>
</evidence>
<dbReference type="Gene3D" id="3.40.50.200">
    <property type="entry name" value="Peptidase S8/S53 domain"/>
    <property type="match status" value="1"/>
</dbReference>
<organism evidence="6">
    <name type="scientific">Schistocephalus solidus</name>
    <name type="common">Tapeworm</name>
    <dbReference type="NCBI Taxonomy" id="70667"/>
    <lineage>
        <taxon>Eukaryota</taxon>
        <taxon>Metazoa</taxon>
        <taxon>Spiralia</taxon>
        <taxon>Lophotrochozoa</taxon>
        <taxon>Platyhelminthes</taxon>
        <taxon>Cestoda</taxon>
        <taxon>Eucestoda</taxon>
        <taxon>Diphyllobothriidea</taxon>
        <taxon>Diphyllobothriidae</taxon>
        <taxon>Schistocephalus</taxon>
    </lineage>
</organism>